<evidence type="ECO:0000313" key="1">
    <source>
        <dbReference type="EMBL" id="ABG53838.1"/>
    </source>
</evidence>
<dbReference type="Pfam" id="PF13414">
    <property type="entry name" value="TPR_11"/>
    <property type="match status" value="1"/>
</dbReference>
<accession>Q10V86</accession>
<dbReference type="HOGENOM" id="CLU_3067373_0_0_3"/>
<dbReference type="InterPro" id="IPR011990">
    <property type="entry name" value="TPR-like_helical_dom_sf"/>
</dbReference>
<sequence length="53" mass="6251">MVYYNQGEDEKAIDDYNQAIKINSEYPTTYYDRGLVYKVRGNIEKTVVLKRKG</sequence>
<reference evidence="1" key="1">
    <citation type="submission" date="2006-06" db="EMBL/GenBank/DDBJ databases">
        <title>Complete sequence of Trichodesmium erythraeum IMS101.</title>
        <authorList>
            <consortium name="US DOE Joint Genome Institute"/>
            <person name="Copeland A."/>
            <person name="Lucas S."/>
            <person name="Lapidus A."/>
            <person name="Barry K."/>
            <person name="Detter J.C."/>
            <person name="Glavina del Rio T."/>
            <person name="Hammon N."/>
            <person name="Israni S."/>
            <person name="Dalin E."/>
            <person name="Tice H."/>
            <person name="Pitluck S."/>
            <person name="Kiss H."/>
            <person name="Munk A.C."/>
            <person name="Brettin T."/>
            <person name="Bruce D."/>
            <person name="Han C."/>
            <person name="Tapia R."/>
            <person name="Gilna P."/>
            <person name="Schmutz J."/>
            <person name="Larimer F."/>
            <person name="Land M."/>
            <person name="Hauser L."/>
            <person name="Kyrpides N."/>
            <person name="Kim E."/>
            <person name="Richardson P."/>
        </authorList>
    </citation>
    <scope>NUCLEOTIDE SEQUENCE [LARGE SCALE GENOMIC DNA]</scope>
    <source>
        <strain evidence="1">IMS101</strain>
    </source>
</reference>
<dbReference type="EMBL" id="CP000393">
    <property type="protein sequence ID" value="ABG53838.1"/>
    <property type="molecule type" value="Genomic_DNA"/>
</dbReference>
<name>Q10V86_TRIEI</name>
<proteinExistence type="predicted"/>
<dbReference type="KEGG" id="ter:Tery_4917"/>
<protein>
    <submittedName>
        <fullName evidence="1">Uncharacterized protein</fullName>
    </submittedName>
</protein>
<dbReference type="Gene3D" id="1.25.40.10">
    <property type="entry name" value="Tetratricopeptide repeat domain"/>
    <property type="match status" value="1"/>
</dbReference>
<dbReference type="AlphaFoldDB" id="Q10V86"/>
<gene>
    <name evidence="1" type="ordered locus">Tery_4917</name>
</gene>
<dbReference type="SUPFAM" id="SSF48452">
    <property type="entry name" value="TPR-like"/>
    <property type="match status" value="1"/>
</dbReference>
<organism evidence="1">
    <name type="scientific">Trichodesmium erythraeum (strain IMS101)</name>
    <dbReference type="NCBI Taxonomy" id="203124"/>
    <lineage>
        <taxon>Bacteria</taxon>
        <taxon>Bacillati</taxon>
        <taxon>Cyanobacteriota</taxon>
        <taxon>Cyanophyceae</taxon>
        <taxon>Oscillatoriophycideae</taxon>
        <taxon>Oscillatoriales</taxon>
        <taxon>Microcoleaceae</taxon>
        <taxon>Trichodesmium</taxon>
    </lineage>
</organism>